<dbReference type="SUPFAM" id="SSF51182">
    <property type="entry name" value="RmlC-like cupins"/>
    <property type="match status" value="1"/>
</dbReference>
<dbReference type="CDD" id="cd02230">
    <property type="entry name" value="cupin_HP0902-like"/>
    <property type="match status" value="1"/>
</dbReference>
<protein>
    <recommendedName>
        <fullName evidence="4">Cupin domain-containing protein</fullName>
    </recommendedName>
</protein>
<dbReference type="InterPro" id="IPR011051">
    <property type="entry name" value="RmlC_Cupin_sf"/>
</dbReference>
<comment type="caution">
    <text evidence="2">The sequence shown here is derived from an EMBL/GenBank/DDBJ whole genome shotgun (WGS) entry which is preliminary data.</text>
</comment>
<reference evidence="3" key="1">
    <citation type="journal article" date="2019" name="Int. J. Syst. Evol. Microbiol.">
        <title>The Global Catalogue of Microorganisms (GCM) 10K type strain sequencing project: providing services to taxonomists for standard genome sequencing and annotation.</title>
        <authorList>
            <consortium name="The Broad Institute Genomics Platform"/>
            <consortium name="The Broad Institute Genome Sequencing Center for Infectious Disease"/>
            <person name="Wu L."/>
            <person name="Ma J."/>
        </authorList>
    </citation>
    <scope>NUCLEOTIDE SEQUENCE [LARGE SCALE GENOMIC DNA]</scope>
    <source>
        <strain evidence="3">CGMCC 1.15342</strain>
    </source>
</reference>
<dbReference type="Gene3D" id="2.60.120.10">
    <property type="entry name" value="Jelly Rolls"/>
    <property type="match status" value="1"/>
</dbReference>
<dbReference type="PANTHER" id="PTHR37694">
    <property type="entry name" value="SLR8022 PROTEIN"/>
    <property type="match status" value="1"/>
</dbReference>
<evidence type="ECO:0000256" key="1">
    <source>
        <dbReference type="SAM" id="MobiDB-lite"/>
    </source>
</evidence>
<proteinExistence type="predicted"/>
<name>A0ABQ1MNN0_9SPHI</name>
<sequence length="136" mass="15076">MNMEEKMNESTPQRPEGERTVNAPLVTIDLPRFMEQIKKEPAWLNGPRNAITVFKSEHLRLVLIALHSGAELPTHTADGTISVQVLEGTIRFGTAMESVQLGKGQMVTLHEKIPHSVLALEESLFLLTLTPTPKAQ</sequence>
<accession>A0ABQ1MNN0</accession>
<dbReference type="EMBL" id="BMIK01000020">
    <property type="protein sequence ID" value="GGC43782.1"/>
    <property type="molecule type" value="Genomic_DNA"/>
</dbReference>
<dbReference type="PANTHER" id="PTHR37694:SF1">
    <property type="entry name" value="SLR8022 PROTEIN"/>
    <property type="match status" value="1"/>
</dbReference>
<evidence type="ECO:0000313" key="3">
    <source>
        <dbReference type="Proteomes" id="UP000597338"/>
    </source>
</evidence>
<evidence type="ECO:0000313" key="2">
    <source>
        <dbReference type="EMBL" id="GGC43782.1"/>
    </source>
</evidence>
<keyword evidence="3" id="KW-1185">Reference proteome</keyword>
<organism evidence="2 3">
    <name type="scientific">Parapedobacter defluvii</name>
    <dbReference type="NCBI Taxonomy" id="2045106"/>
    <lineage>
        <taxon>Bacteria</taxon>
        <taxon>Pseudomonadati</taxon>
        <taxon>Bacteroidota</taxon>
        <taxon>Sphingobacteriia</taxon>
        <taxon>Sphingobacteriales</taxon>
        <taxon>Sphingobacteriaceae</taxon>
        <taxon>Parapedobacter</taxon>
    </lineage>
</organism>
<dbReference type="InterPro" id="IPR014710">
    <property type="entry name" value="RmlC-like_jellyroll"/>
</dbReference>
<dbReference type="Proteomes" id="UP000597338">
    <property type="component" value="Unassembled WGS sequence"/>
</dbReference>
<evidence type="ECO:0008006" key="4">
    <source>
        <dbReference type="Google" id="ProtNLM"/>
    </source>
</evidence>
<gene>
    <name evidence="2" type="ORF">GCM10011386_40130</name>
</gene>
<feature type="region of interest" description="Disordered" evidence="1">
    <location>
        <begin position="1"/>
        <end position="20"/>
    </location>
</feature>